<keyword evidence="1" id="KW-1133">Transmembrane helix</keyword>
<comment type="caution">
    <text evidence="4">The sequence shown here is derived from an EMBL/GenBank/DDBJ whole genome shotgun (WGS) entry which is preliminary data.</text>
</comment>
<dbReference type="InterPro" id="IPR032135">
    <property type="entry name" value="DUF4817"/>
</dbReference>
<evidence type="ECO:0000259" key="2">
    <source>
        <dbReference type="Pfam" id="PF13843"/>
    </source>
</evidence>
<proteinExistence type="predicted"/>
<evidence type="ECO:0000313" key="4">
    <source>
        <dbReference type="EMBL" id="KAF0749824.1"/>
    </source>
</evidence>
<name>A0A6G0Y601_APHCR</name>
<dbReference type="InterPro" id="IPR029526">
    <property type="entry name" value="PGBD"/>
</dbReference>
<dbReference type="AlphaFoldDB" id="A0A6G0Y601"/>
<dbReference type="PANTHER" id="PTHR47272">
    <property type="entry name" value="DDE_TNP_1_7 DOMAIN-CONTAINING PROTEIN"/>
    <property type="match status" value="1"/>
</dbReference>
<reference evidence="4 5" key="1">
    <citation type="submission" date="2019-08" db="EMBL/GenBank/DDBJ databases">
        <title>Whole genome of Aphis craccivora.</title>
        <authorList>
            <person name="Voronova N.V."/>
            <person name="Shulinski R.S."/>
            <person name="Bandarenka Y.V."/>
            <person name="Zhorov D.G."/>
            <person name="Warner D."/>
        </authorList>
    </citation>
    <scope>NUCLEOTIDE SEQUENCE [LARGE SCALE GENOMIC DNA]</scope>
    <source>
        <strain evidence="4">180601</strain>
        <tissue evidence="4">Whole Body</tissue>
    </source>
</reference>
<feature type="transmembrane region" description="Helical" evidence="1">
    <location>
        <begin position="148"/>
        <end position="168"/>
    </location>
</feature>
<dbReference type="OrthoDB" id="123207at2759"/>
<protein>
    <submittedName>
        <fullName evidence="4">PiggyBac transposable element-derived protein 3-like</fullName>
    </submittedName>
</protein>
<keyword evidence="1" id="KW-0812">Transmembrane</keyword>
<evidence type="ECO:0000259" key="3">
    <source>
        <dbReference type="Pfam" id="PF16087"/>
    </source>
</evidence>
<gene>
    <name evidence="4" type="ORF">FWK35_00023680</name>
</gene>
<dbReference type="Pfam" id="PF16087">
    <property type="entry name" value="DUF4817"/>
    <property type="match status" value="1"/>
</dbReference>
<keyword evidence="5" id="KW-1185">Reference proteome</keyword>
<dbReference type="Proteomes" id="UP000478052">
    <property type="component" value="Unassembled WGS sequence"/>
</dbReference>
<keyword evidence="1" id="KW-0472">Membrane</keyword>
<dbReference type="Pfam" id="PF13843">
    <property type="entry name" value="DDE_Tnp_1_7"/>
    <property type="match status" value="1"/>
</dbReference>
<evidence type="ECO:0000313" key="5">
    <source>
        <dbReference type="Proteomes" id="UP000478052"/>
    </source>
</evidence>
<evidence type="ECO:0000256" key="1">
    <source>
        <dbReference type="SAM" id="Phobius"/>
    </source>
</evidence>
<sequence length="252" mass="29626">MKIVTTLWSGEQCGFVIEAFFKNAECVIATQKAFCTRLSLNPNESVPDRKTILNWVQNFKHRPRTIEELKEAIRQEISAIPLDMLAKMMDNFRERLHMFWKVRPLYEVIRKYCASLQLESTFRVDEQMVPFKGQLNVKQYIKNKPTKWGVKLFCLCGISGMIYSFIIYQGSTTEIRPEYSQFGQSASLVMQLSERINVSNCTLFFDNYFSTFRLFEWLKNRNIYAAGTIRVDKFMKPSFTTDKEIKKHHSRG</sequence>
<dbReference type="EMBL" id="VUJU01005953">
    <property type="protein sequence ID" value="KAF0749824.1"/>
    <property type="molecule type" value="Genomic_DNA"/>
</dbReference>
<feature type="domain" description="DUF4817" evidence="3">
    <location>
        <begin position="10"/>
        <end position="60"/>
    </location>
</feature>
<feature type="domain" description="PiggyBac transposable element-derived protein" evidence="2">
    <location>
        <begin position="98"/>
        <end position="237"/>
    </location>
</feature>
<accession>A0A6G0Y601</accession>
<organism evidence="4 5">
    <name type="scientific">Aphis craccivora</name>
    <name type="common">Cowpea aphid</name>
    <dbReference type="NCBI Taxonomy" id="307492"/>
    <lineage>
        <taxon>Eukaryota</taxon>
        <taxon>Metazoa</taxon>
        <taxon>Ecdysozoa</taxon>
        <taxon>Arthropoda</taxon>
        <taxon>Hexapoda</taxon>
        <taxon>Insecta</taxon>
        <taxon>Pterygota</taxon>
        <taxon>Neoptera</taxon>
        <taxon>Paraneoptera</taxon>
        <taxon>Hemiptera</taxon>
        <taxon>Sternorrhyncha</taxon>
        <taxon>Aphidomorpha</taxon>
        <taxon>Aphidoidea</taxon>
        <taxon>Aphididae</taxon>
        <taxon>Aphidini</taxon>
        <taxon>Aphis</taxon>
        <taxon>Aphis</taxon>
    </lineage>
</organism>